<name>A0ABT3III7_9BACT</name>
<feature type="region of interest" description="Disordered" evidence="2">
    <location>
        <begin position="1"/>
        <end position="28"/>
    </location>
</feature>
<gene>
    <name evidence="4" type="ORF">OL497_07590</name>
</gene>
<keyword evidence="1" id="KW-0863">Zinc-finger</keyword>
<dbReference type="RefSeq" id="WP_264729268.1">
    <property type="nucleotide sequence ID" value="NZ_JAPDNR010000001.1"/>
</dbReference>
<accession>A0ABT3III7</accession>
<dbReference type="EMBL" id="JAPDNS010000001">
    <property type="protein sequence ID" value="MCW3483749.1"/>
    <property type="molecule type" value="Genomic_DNA"/>
</dbReference>
<comment type="caution">
    <text evidence="4">The sequence shown here is derived from an EMBL/GenBank/DDBJ whole genome shotgun (WGS) entry which is preliminary data.</text>
</comment>
<evidence type="ECO:0000256" key="1">
    <source>
        <dbReference type="PROSITE-ProRule" id="PRU00325"/>
    </source>
</evidence>
<keyword evidence="1" id="KW-0862">Zinc</keyword>
<dbReference type="InterPro" id="IPR007527">
    <property type="entry name" value="Znf_SWIM"/>
</dbReference>
<evidence type="ECO:0000313" key="5">
    <source>
        <dbReference type="Proteomes" id="UP001207742"/>
    </source>
</evidence>
<evidence type="ECO:0000313" key="4">
    <source>
        <dbReference type="EMBL" id="MCW3483749.1"/>
    </source>
</evidence>
<protein>
    <submittedName>
        <fullName evidence="4">SWIM zinc finger family protein</fullName>
    </submittedName>
</protein>
<dbReference type="PROSITE" id="PS50966">
    <property type="entry name" value="ZF_SWIM"/>
    <property type="match status" value="1"/>
</dbReference>
<feature type="domain" description="SWIM-type" evidence="3">
    <location>
        <begin position="52"/>
        <end position="85"/>
    </location>
</feature>
<dbReference type="Proteomes" id="UP001207742">
    <property type="component" value="Unassembled WGS sequence"/>
</dbReference>
<keyword evidence="1" id="KW-0479">Metal-binding</keyword>
<proteinExistence type="predicted"/>
<sequence>MNLSEEQVLAMAPDDSSRKSGKDLANPAKWVSKGTSENAMWGECQGSGSKPYQTQIDTGNLAFRCSCPSRKFPCKHGLGLLLLHIRQPQLFAEATPPEWVSEWLAKRTEKEEKKAIQATQPARPVDEAAQAKRQLAREQKVQDGIEDLLLWIKDIVRNGIVGIPEKNAAFWENMSRRMVDAQAPGLAGMLRELSQLNFYQEGWQHLFLDQLLRLYLVIQGYRHTHGLPEGLQQDIRNQIGFNRSQEELKAQPGITDTWQILGKQTTEDERLITERYWLYGIHTGRPALILHFYMRNQVVVPPSLSAGTAIDAELVYYPGAVPLRALLKTQTATTSNHTFHGFENWQEVVAAQTATSAALPWYNEQVYTIASLTPVLHQDQWWLQDSHQQRMPIRKTFPHLWKLLSLSGGAPLHMAVTGRETQYEPIGVWHQQVYKAF</sequence>
<dbReference type="Pfam" id="PF04434">
    <property type="entry name" value="SWIM"/>
    <property type="match status" value="1"/>
</dbReference>
<evidence type="ECO:0000259" key="3">
    <source>
        <dbReference type="PROSITE" id="PS50966"/>
    </source>
</evidence>
<keyword evidence="5" id="KW-1185">Reference proteome</keyword>
<reference evidence="4 5" key="1">
    <citation type="submission" date="2022-10" db="EMBL/GenBank/DDBJ databases">
        <title>Chitinophaga nivalis PC15 sp. nov., isolated from Pyeongchang county, South Korea.</title>
        <authorList>
            <person name="Trinh H.N."/>
        </authorList>
    </citation>
    <scope>NUCLEOTIDE SEQUENCE [LARGE SCALE GENOMIC DNA]</scope>
    <source>
        <strain evidence="4 5">PC14</strain>
    </source>
</reference>
<evidence type="ECO:0000256" key="2">
    <source>
        <dbReference type="SAM" id="MobiDB-lite"/>
    </source>
</evidence>
<organism evidence="4 5">
    <name type="scientific">Chitinophaga nivalis</name>
    <dbReference type="NCBI Taxonomy" id="2991709"/>
    <lineage>
        <taxon>Bacteria</taxon>
        <taxon>Pseudomonadati</taxon>
        <taxon>Bacteroidota</taxon>
        <taxon>Chitinophagia</taxon>
        <taxon>Chitinophagales</taxon>
        <taxon>Chitinophagaceae</taxon>
        <taxon>Chitinophaga</taxon>
    </lineage>
</organism>